<name>A0A061IKG1_CRIGR</name>
<proteinExistence type="predicted"/>
<accession>A0A061IKG1</accession>
<dbReference type="Proteomes" id="UP000030759">
    <property type="component" value="Unassembled WGS sequence"/>
</dbReference>
<feature type="domain" description="RING-type" evidence="5">
    <location>
        <begin position="52"/>
        <end position="94"/>
    </location>
</feature>
<dbReference type="EC" id="6.3.2.-" evidence="6"/>
<dbReference type="EMBL" id="KE664422">
    <property type="protein sequence ID" value="ERE89969.1"/>
    <property type="molecule type" value="Genomic_DNA"/>
</dbReference>
<dbReference type="AlphaFoldDB" id="A0A061IKG1"/>
<gene>
    <name evidence="6" type="ORF">H671_1g1991</name>
</gene>
<evidence type="ECO:0000313" key="6">
    <source>
        <dbReference type="EMBL" id="ERE89969.1"/>
    </source>
</evidence>
<evidence type="ECO:0000256" key="1">
    <source>
        <dbReference type="ARBA" id="ARBA00022723"/>
    </source>
</evidence>
<evidence type="ECO:0000256" key="4">
    <source>
        <dbReference type="SAM" id="Coils"/>
    </source>
</evidence>
<evidence type="ECO:0000259" key="5">
    <source>
        <dbReference type="Pfam" id="PF14634"/>
    </source>
</evidence>
<evidence type="ECO:0000256" key="3">
    <source>
        <dbReference type="ARBA" id="ARBA00022833"/>
    </source>
</evidence>
<reference evidence="7" key="1">
    <citation type="journal article" date="2013" name="Nat. Biotechnol.">
        <title>Chinese hamster genome sequenced from sorted chromosomes.</title>
        <authorList>
            <person name="Brinkrolf K."/>
            <person name="Rupp O."/>
            <person name="Laux H."/>
            <person name="Kollin F."/>
            <person name="Ernst W."/>
            <person name="Linke B."/>
            <person name="Kofler R."/>
            <person name="Romand S."/>
            <person name="Hesse F."/>
            <person name="Budach W.E."/>
            <person name="Galosy S."/>
            <person name="Muller D."/>
            <person name="Noll T."/>
            <person name="Wienberg J."/>
            <person name="Jostock T."/>
            <person name="Leonard M."/>
            <person name="Grillari J."/>
            <person name="Tauch A."/>
            <person name="Goesmann A."/>
            <person name="Helk B."/>
            <person name="Mott J.E."/>
            <person name="Puhler A."/>
            <person name="Borth N."/>
        </authorList>
    </citation>
    <scope>NUCLEOTIDE SEQUENCE [LARGE SCALE GENOMIC DNA]</scope>
    <source>
        <strain evidence="7">17A/GY</strain>
    </source>
</reference>
<keyword evidence="1" id="KW-0479">Metal-binding</keyword>
<evidence type="ECO:0000256" key="2">
    <source>
        <dbReference type="ARBA" id="ARBA00022771"/>
    </source>
</evidence>
<dbReference type="GO" id="GO:0000795">
    <property type="term" value="C:synaptonemal complex"/>
    <property type="evidence" value="ECO:0007669"/>
    <property type="project" value="InterPro"/>
</dbReference>
<dbReference type="GO" id="GO:0061630">
    <property type="term" value="F:ubiquitin protein ligase activity"/>
    <property type="evidence" value="ECO:0007669"/>
    <property type="project" value="InterPro"/>
</dbReference>
<keyword evidence="4" id="KW-0175">Coiled coil</keyword>
<organism evidence="6 7">
    <name type="scientific">Cricetulus griseus</name>
    <name type="common">Chinese hamster</name>
    <name type="synonym">Cricetulus barabensis griseus</name>
    <dbReference type="NCBI Taxonomy" id="10029"/>
    <lineage>
        <taxon>Eukaryota</taxon>
        <taxon>Metazoa</taxon>
        <taxon>Chordata</taxon>
        <taxon>Craniata</taxon>
        <taxon>Vertebrata</taxon>
        <taxon>Euteleostomi</taxon>
        <taxon>Mammalia</taxon>
        <taxon>Eutheria</taxon>
        <taxon>Euarchontoglires</taxon>
        <taxon>Glires</taxon>
        <taxon>Rodentia</taxon>
        <taxon>Myomorpha</taxon>
        <taxon>Muroidea</taxon>
        <taxon>Cricetidae</taxon>
        <taxon>Cricetinae</taxon>
        <taxon>Cricetulus</taxon>
    </lineage>
</organism>
<dbReference type="Pfam" id="PF14634">
    <property type="entry name" value="zf-RING_5"/>
    <property type="match status" value="1"/>
</dbReference>
<dbReference type="GO" id="GO:0007131">
    <property type="term" value="P:reciprocal meiotic recombination"/>
    <property type="evidence" value="ECO:0007669"/>
    <property type="project" value="InterPro"/>
</dbReference>
<dbReference type="PANTHER" id="PTHR14305:SF0">
    <property type="entry name" value="E3 UBIQUITIN-PROTEIN LIGASE CCNB1IP1"/>
    <property type="match status" value="1"/>
</dbReference>
<keyword evidence="3" id="KW-0862">Zinc</keyword>
<protein>
    <submittedName>
        <fullName evidence="6">E3 ubiquitin-protein ligase</fullName>
        <ecNumber evidence="6">6.3.2.-</ecNumber>
    </submittedName>
</protein>
<feature type="coiled-coil region" evidence="4">
    <location>
        <begin position="178"/>
        <end position="212"/>
    </location>
</feature>
<dbReference type="InterPro" id="IPR042448">
    <property type="entry name" value="CCNB1IP1"/>
</dbReference>
<dbReference type="GO" id="GO:0008270">
    <property type="term" value="F:zinc ion binding"/>
    <property type="evidence" value="ECO:0007669"/>
    <property type="project" value="UniProtKB-KW"/>
</dbReference>
<dbReference type="InterPro" id="IPR001841">
    <property type="entry name" value="Znf_RING"/>
</dbReference>
<keyword evidence="2" id="KW-0863">Zinc-finger</keyword>
<sequence length="318" mass="36242">MAEFPEPQGEEFDEDITFKTECSKVYQSLCIVQLILLLETIIMSLYEDMLLCNYRKCRLKLSGYAWVTACSHIFCDQHGSGEFSRSPAICPACNSTLSGKLDIVRTELSPSEEYKAMVLAGLRPEIVLDISSRALAFWTYQVHQERLYQEYNFSKAESHLKQMEKIYTQQIQSKDVELTSMKGEVTSMKKVLEEYKKKFSDISEKLMERNRQYQKLQGLYDSLRLRNITIASQEGSLEQATIAQSGVFGFPLGNSSKFPLDHTPVGSRGGGDEDVQFRPFFVDSPTAPEPINNFFSFASQSHESEQQVCSRAFKAKRI</sequence>
<evidence type="ECO:0000313" key="7">
    <source>
        <dbReference type="Proteomes" id="UP000030759"/>
    </source>
</evidence>
<dbReference type="PANTHER" id="PTHR14305">
    <property type="entry name" value="E3 UBIQUITIN-PROTEIN LIGASE CCNB1IP1"/>
    <property type="match status" value="1"/>
</dbReference>